<feature type="transmembrane region" description="Helical" evidence="1">
    <location>
        <begin position="338"/>
        <end position="362"/>
    </location>
</feature>
<dbReference type="EMBL" id="BOPH01000158">
    <property type="protein sequence ID" value="GIJ75454.1"/>
    <property type="molecule type" value="Genomic_DNA"/>
</dbReference>
<feature type="transmembrane region" description="Helical" evidence="1">
    <location>
        <begin position="119"/>
        <end position="146"/>
    </location>
</feature>
<proteinExistence type="predicted"/>
<keyword evidence="1" id="KW-0472">Membrane</keyword>
<comment type="caution">
    <text evidence="2">The sequence shown here is derived from an EMBL/GenBank/DDBJ whole genome shotgun (WGS) entry which is preliminary data.</text>
</comment>
<accession>A0A8J4A4B9</accession>
<keyword evidence="3" id="KW-1185">Reference proteome</keyword>
<gene>
    <name evidence="2" type="ORF">Voc01_103710</name>
</gene>
<keyword evidence="1" id="KW-1133">Transmembrane helix</keyword>
<evidence type="ECO:0000313" key="3">
    <source>
        <dbReference type="Proteomes" id="UP000635606"/>
    </source>
</evidence>
<feature type="transmembrane region" description="Helical" evidence="1">
    <location>
        <begin position="289"/>
        <end position="307"/>
    </location>
</feature>
<feature type="transmembrane region" description="Helical" evidence="1">
    <location>
        <begin position="12"/>
        <end position="34"/>
    </location>
</feature>
<feature type="transmembrane region" description="Helical" evidence="1">
    <location>
        <begin position="189"/>
        <end position="210"/>
    </location>
</feature>
<sequence length="526" mass="53698">MTPVTSLALRQMYKGAVVVTVVCAGMSAMVAGTYRSTVGDGLDLASLQALATNPAIRTLFGEPTGLDTAGGFTVWRTGTFLAVMVGVWGLLTATRLTRGEEQARRWDLLLSGRYPATAVTVRTLLVLSAAAVLTGVGVSTALVAAGTAVPGAVLHGAGIAATGVFFTAVGGFAAQLWPARTSATMGAMALLVGGLLIRMVGDGVEWLSWLRWLSPFGLLELSRPYADDRPLPLLVLTVAAAAVTVAAVAAGRRRDLHSGWFRPGTGRPPRLVLLGSVPGFAVRRTLRTLAGWIAAIGSYYLLIGLIGRSMTRFLADNPRFADAAAQAGFTGLGSIQGYAGTLFALLAVPVGVFATARIATLVDDEAAGRLILLYAQPVSRTALLGAEVAAAAAAAALLAVAAALAAWLGATVVGSGLTLTDALAGAANVLPITALCLGAAVLALGVAPRFVALVGSLPAVGGFLWYVLADTIGAPQWSQQLSPFAHLAPVPATSPDWAGAGGMLAVAVTAGAIGLWAYRRRDLRIS</sequence>
<name>A0A8J4A4B9_9ACTN</name>
<dbReference type="AlphaFoldDB" id="A0A8J4A4B9"/>
<evidence type="ECO:0000256" key="1">
    <source>
        <dbReference type="SAM" id="Phobius"/>
    </source>
</evidence>
<feature type="transmembrane region" description="Helical" evidence="1">
    <location>
        <begin position="497"/>
        <end position="518"/>
    </location>
</feature>
<feature type="transmembrane region" description="Helical" evidence="1">
    <location>
        <begin position="80"/>
        <end position="98"/>
    </location>
</feature>
<feature type="transmembrane region" description="Helical" evidence="1">
    <location>
        <begin position="230"/>
        <end position="250"/>
    </location>
</feature>
<evidence type="ECO:0000313" key="2">
    <source>
        <dbReference type="EMBL" id="GIJ75454.1"/>
    </source>
</evidence>
<organism evidence="2 3">
    <name type="scientific">Virgisporangium ochraceum</name>
    <dbReference type="NCBI Taxonomy" id="65505"/>
    <lineage>
        <taxon>Bacteria</taxon>
        <taxon>Bacillati</taxon>
        <taxon>Actinomycetota</taxon>
        <taxon>Actinomycetes</taxon>
        <taxon>Micromonosporales</taxon>
        <taxon>Micromonosporaceae</taxon>
        <taxon>Virgisporangium</taxon>
    </lineage>
</organism>
<feature type="transmembrane region" description="Helical" evidence="1">
    <location>
        <begin position="450"/>
        <end position="468"/>
    </location>
</feature>
<feature type="transmembrane region" description="Helical" evidence="1">
    <location>
        <begin position="152"/>
        <end position="177"/>
    </location>
</feature>
<dbReference type="Proteomes" id="UP000635606">
    <property type="component" value="Unassembled WGS sequence"/>
</dbReference>
<feature type="transmembrane region" description="Helical" evidence="1">
    <location>
        <begin position="422"/>
        <end position="443"/>
    </location>
</feature>
<keyword evidence="1" id="KW-0812">Transmembrane</keyword>
<dbReference type="RefSeq" id="WP_203935212.1">
    <property type="nucleotide sequence ID" value="NZ_BOPH01000158.1"/>
</dbReference>
<protein>
    <submittedName>
        <fullName evidence="2">Exporter of polyketide antibiotics</fullName>
    </submittedName>
</protein>
<feature type="transmembrane region" description="Helical" evidence="1">
    <location>
        <begin position="383"/>
        <end position="410"/>
    </location>
</feature>
<reference evidence="2" key="1">
    <citation type="submission" date="2021-01" db="EMBL/GenBank/DDBJ databases">
        <title>Whole genome shotgun sequence of Virgisporangium ochraceum NBRC 16418.</title>
        <authorList>
            <person name="Komaki H."/>
            <person name="Tamura T."/>
        </authorList>
    </citation>
    <scope>NUCLEOTIDE SEQUENCE</scope>
    <source>
        <strain evidence="2">NBRC 16418</strain>
    </source>
</reference>